<dbReference type="RefSeq" id="WP_250200176.1">
    <property type="nucleotide sequence ID" value="NZ_CP097637.1"/>
</dbReference>
<gene>
    <name evidence="1" type="ORF">MW290_32175</name>
</gene>
<dbReference type="InterPro" id="IPR031876">
    <property type="entry name" value="DUF4760"/>
</dbReference>
<sequence length="172" mass="19662">MARLKYILELLAAAATTLALPFGVYQLWQTNRTLALERANQAVSHFLGSDEMLELAKRIRSKTNGGTQYTADIMKDSELRGDVNNYLNNLEQIAYFTNKKLYDLELIQGQLANIIYKQANVHLLCNDGSLPGGEPWKTYSECSFRNANQFPELRKVYSAWFPHGKFVDYSDR</sequence>
<evidence type="ECO:0000313" key="1">
    <source>
        <dbReference type="EMBL" id="URI11986.1"/>
    </source>
</evidence>
<protein>
    <submittedName>
        <fullName evidence="1">Uncharacterized protein</fullName>
    </submittedName>
</protein>
<keyword evidence="2" id="KW-1185">Reference proteome</keyword>
<keyword evidence="1" id="KW-0614">Plasmid</keyword>
<dbReference type="EMBL" id="CP097637">
    <property type="protein sequence ID" value="URI11986.1"/>
    <property type="molecule type" value="Genomic_DNA"/>
</dbReference>
<geneLocation type="plasmid" evidence="1 2">
    <name>A</name>
</geneLocation>
<organism evidence="1 2">
    <name type="scientific">Aquincola tertiaricarbonis</name>
    <dbReference type="NCBI Taxonomy" id="391953"/>
    <lineage>
        <taxon>Bacteria</taxon>
        <taxon>Pseudomonadati</taxon>
        <taxon>Pseudomonadota</taxon>
        <taxon>Betaproteobacteria</taxon>
        <taxon>Burkholderiales</taxon>
        <taxon>Sphaerotilaceae</taxon>
        <taxon>Aquincola</taxon>
    </lineage>
</organism>
<dbReference type="Proteomes" id="UP001056201">
    <property type="component" value="Plasmid A"/>
</dbReference>
<reference evidence="1" key="1">
    <citation type="submission" date="2022-05" db="EMBL/GenBank/DDBJ databases">
        <title>An RpoN-dependent PEP-CTERM gene is involved in floc formation of an Aquincola tertiaricarbonis strain.</title>
        <authorList>
            <person name="Qiu D."/>
            <person name="Xia M."/>
        </authorList>
    </citation>
    <scope>NUCLEOTIDE SEQUENCE</scope>
    <source>
        <strain evidence="1">RN12</strain>
        <plasmid evidence="1">A</plasmid>
    </source>
</reference>
<name>A0ABY4SF86_AQUTE</name>
<evidence type="ECO:0000313" key="2">
    <source>
        <dbReference type="Proteomes" id="UP001056201"/>
    </source>
</evidence>
<dbReference type="Pfam" id="PF15956">
    <property type="entry name" value="DUF4760"/>
    <property type="match status" value="1"/>
</dbReference>
<accession>A0ABY4SF86</accession>
<proteinExistence type="predicted"/>